<dbReference type="InterPro" id="IPR042544">
    <property type="entry name" value="AdoMet_synthase_3"/>
</dbReference>
<dbReference type="Gene3D" id="3.30.300.280">
    <property type="entry name" value="S-adenosylmethionine synthetase, C-terminal domain"/>
    <property type="match status" value="1"/>
</dbReference>
<keyword evidence="2" id="KW-1185">Reference proteome</keyword>
<gene>
    <name evidence="1" type="ORF">CLV63_13712</name>
</gene>
<evidence type="ECO:0000313" key="1">
    <source>
        <dbReference type="EMBL" id="PSK85953.1"/>
    </source>
</evidence>
<dbReference type="Proteomes" id="UP000240542">
    <property type="component" value="Unassembled WGS sequence"/>
</dbReference>
<dbReference type="RefSeq" id="WP_106586828.1">
    <property type="nucleotide sequence ID" value="NZ_PYGA01000037.1"/>
</dbReference>
<dbReference type="EMBL" id="PYGA01000037">
    <property type="protein sequence ID" value="PSK85953.1"/>
    <property type="molecule type" value="Genomic_DNA"/>
</dbReference>
<dbReference type="InterPro" id="IPR027790">
    <property type="entry name" value="AdoMet_synthase_2_family"/>
</dbReference>
<comment type="caution">
    <text evidence="1">The sequence shown here is derived from an EMBL/GenBank/DDBJ whole genome shotgun (WGS) entry which is preliminary data.</text>
</comment>
<name>A0A2P8CM01_9ACTN</name>
<keyword evidence="1" id="KW-0808">Transferase</keyword>
<dbReference type="Gene3D" id="3.30.300.10">
    <property type="match status" value="1"/>
</dbReference>
<protein>
    <submittedName>
        <fullName evidence="1">Methionine adenosyltransferase</fullName>
    </submittedName>
</protein>
<dbReference type="PANTHER" id="PTHR36697:SF1">
    <property type="entry name" value="S-ADENOSYLMETHIONINE SYNTHASE"/>
    <property type="match status" value="1"/>
</dbReference>
<evidence type="ECO:0000313" key="2">
    <source>
        <dbReference type="Proteomes" id="UP000240542"/>
    </source>
</evidence>
<dbReference type="PANTHER" id="PTHR36697">
    <property type="entry name" value="S-ADENOSYLMETHIONINE SYNTHASE"/>
    <property type="match status" value="1"/>
</dbReference>
<accession>A0A2P8CM01</accession>
<dbReference type="OrthoDB" id="9770738at2"/>
<organism evidence="1 2">
    <name type="scientific">Murinocardiopsis flavida</name>
    <dbReference type="NCBI Taxonomy" id="645275"/>
    <lineage>
        <taxon>Bacteria</taxon>
        <taxon>Bacillati</taxon>
        <taxon>Actinomycetota</taxon>
        <taxon>Actinomycetes</taxon>
        <taxon>Streptosporangiales</taxon>
        <taxon>Nocardiopsidaceae</taxon>
        <taxon>Murinocardiopsis</taxon>
    </lineage>
</organism>
<reference evidence="1 2" key="1">
    <citation type="submission" date="2018-03" db="EMBL/GenBank/DDBJ databases">
        <title>Genomic Encyclopedia of Archaeal and Bacterial Type Strains, Phase II (KMG-II): from individual species to whole genera.</title>
        <authorList>
            <person name="Goeker M."/>
        </authorList>
    </citation>
    <scope>NUCLEOTIDE SEQUENCE [LARGE SCALE GENOMIC DNA]</scope>
    <source>
        <strain evidence="1 2">DSM 45312</strain>
    </source>
</reference>
<sequence>MRVTFSDGLSKDETVSGFDVVERKGIGHPDSLADLIAEEFSQRYSLLGLDRFGFVPNHWVDKVALIGAESVIGFGRYTIRKPVSAYLFGKITRSVGSVEIEIEGLFRCVVEDILSLATGSVAILGHLRTRVENTAGTGADHPATFYQPRETAESPSSDSYLSANDTAFCTAYAPAEPLDLLAIDVENHINSSAFAAALPMVGSDVKVMLVRADSALDVTVCLPVHPDLAASHAIYALVLQDANRLLEPVVAQNPVVESHLWRIRLALNTKDDGQGAYLAPFGTSLGKGDCGLVGRGNRPNGVISARRGSGVEALAGKNPLHHSGKIYTLLAMRIADRIFSQLGRANETTLVSRNGDRLDTPSFVGIRLGETPGHDDQHRITDIVESCLADLGVVSKWLLTARPLDRFRNPALLLEA</sequence>
<dbReference type="GO" id="GO:0016740">
    <property type="term" value="F:transferase activity"/>
    <property type="evidence" value="ECO:0007669"/>
    <property type="project" value="UniProtKB-KW"/>
</dbReference>
<dbReference type="Pfam" id="PF01941">
    <property type="entry name" value="AdoMet_Synthase"/>
    <property type="match status" value="1"/>
</dbReference>
<dbReference type="AlphaFoldDB" id="A0A2P8CM01"/>
<proteinExistence type="predicted"/>